<dbReference type="CDD" id="cd07346">
    <property type="entry name" value="ABC_6TM_exporters"/>
    <property type="match status" value="1"/>
</dbReference>
<dbReference type="GO" id="GO:0005886">
    <property type="term" value="C:plasma membrane"/>
    <property type="evidence" value="ECO:0007669"/>
    <property type="project" value="UniProtKB-SubCell"/>
</dbReference>
<dbReference type="GO" id="GO:0016887">
    <property type="term" value="F:ATP hydrolysis activity"/>
    <property type="evidence" value="ECO:0007669"/>
    <property type="project" value="InterPro"/>
</dbReference>
<evidence type="ECO:0000313" key="12">
    <source>
        <dbReference type="Proteomes" id="UP000036873"/>
    </source>
</evidence>
<dbReference type="RefSeq" id="WP_050739765.1">
    <property type="nucleotide sequence ID" value="NZ_LGYO01000017.1"/>
</dbReference>
<keyword evidence="5 11" id="KW-0067">ATP-binding</keyword>
<dbReference type="Proteomes" id="UP000036873">
    <property type="component" value="Unassembled WGS sequence"/>
</dbReference>
<reference evidence="12" key="1">
    <citation type="submission" date="2015-07" db="EMBL/GenBank/DDBJ databases">
        <title>Draft genome sequence of Acetobacterium bakii DSM 8293, a potential psychrophilic chemical producer through syngas fermentation.</title>
        <authorList>
            <person name="Song Y."/>
            <person name="Hwang S."/>
            <person name="Cho B.-K."/>
        </authorList>
    </citation>
    <scope>NUCLEOTIDE SEQUENCE [LARGE SCALE GENOMIC DNA]</scope>
    <source>
        <strain evidence="12">DSM 8239</strain>
    </source>
</reference>
<dbReference type="PANTHER" id="PTHR24221">
    <property type="entry name" value="ATP-BINDING CASSETTE SUB-FAMILY B"/>
    <property type="match status" value="1"/>
</dbReference>
<feature type="transmembrane region" description="Helical" evidence="8">
    <location>
        <begin position="279"/>
        <end position="299"/>
    </location>
</feature>
<dbReference type="InterPro" id="IPR027417">
    <property type="entry name" value="P-loop_NTPase"/>
</dbReference>
<dbReference type="Gene3D" id="1.20.1560.10">
    <property type="entry name" value="ABC transporter type 1, transmembrane domain"/>
    <property type="match status" value="1"/>
</dbReference>
<evidence type="ECO:0000256" key="5">
    <source>
        <dbReference type="ARBA" id="ARBA00022840"/>
    </source>
</evidence>
<evidence type="ECO:0000256" key="8">
    <source>
        <dbReference type="SAM" id="Phobius"/>
    </source>
</evidence>
<dbReference type="GO" id="GO:0140359">
    <property type="term" value="F:ABC-type transporter activity"/>
    <property type="evidence" value="ECO:0007669"/>
    <property type="project" value="InterPro"/>
</dbReference>
<dbReference type="PROSITE" id="PS50929">
    <property type="entry name" value="ABC_TM1F"/>
    <property type="match status" value="1"/>
</dbReference>
<keyword evidence="7 8" id="KW-0472">Membrane</keyword>
<protein>
    <submittedName>
        <fullName evidence="11">Multidrug ABC transporter ATP-binding protein</fullName>
    </submittedName>
</protein>
<evidence type="ECO:0000256" key="7">
    <source>
        <dbReference type="ARBA" id="ARBA00023136"/>
    </source>
</evidence>
<accession>A0A0L6U135</accession>
<feature type="transmembrane region" description="Helical" evidence="8">
    <location>
        <begin position="60"/>
        <end position="79"/>
    </location>
</feature>
<dbReference type="SUPFAM" id="SSF52540">
    <property type="entry name" value="P-loop containing nucleoside triphosphate hydrolases"/>
    <property type="match status" value="1"/>
</dbReference>
<gene>
    <name evidence="11" type="ORF">AKG39_07505</name>
</gene>
<evidence type="ECO:0000256" key="3">
    <source>
        <dbReference type="ARBA" id="ARBA00022692"/>
    </source>
</evidence>
<dbReference type="Pfam" id="PF00664">
    <property type="entry name" value="ABC_membrane"/>
    <property type="match status" value="1"/>
</dbReference>
<dbReference type="PROSITE" id="PS50893">
    <property type="entry name" value="ABC_TRANSPORTER_2"/>
    <property type="match status" value="1"/>
</dbReference>
<dbReference type="InterPro" id="IPR036640">
    <property type="entry name" value="ABC1_TM_sf"/>
</dbReference>
<feature type="domain" description="ABC transmembrane type-1" evidence="10">
    <location>
        <begin position="22"/>
        <end position="308"/>
    </location>
</feature>
<keyword evidence="2" id="KW-0813">Transport</keyword>
<feature type="transmembrane region" description="Helical" evidence="8">
    <location>
        <begin position="246"/>
        <end position="267"/>
    </location>
</feature>
<name>A0A0L6U135_9FIRM</name>
<proteinExistence type="predicted"/>
<comment type="caution">
    <text evidence="11">The sequence shown here is derived from an EMBL/GenBank/DDBJ whole genome shotgun (WGS) entry which is preliminary data.</text>
</comment>
<dbReference type="FunFam" id="3.40.50.300:FF:000287">
    <property type="entry name" value="Multidrug ABC transporter ATP-binding protein"/>
    <property type="match status" value="1"/>
</dbReference>
<keyword evidence="4" id="KW-0547">Nucleotide-binding</keyword>
<dbReference type="InterPro" id="IPR003593">
    <property type="entry name" value="AAA+_ATPase"/>
</dbReference>
<dbReference type="PATRIC" id="fig|52689.4.peg.618"/>
<dbReference type="PANTHER" id="PTHR24221:SF397">
    <property type="entry name" value="ABC TRANSPORTER, ATP-BINDING TRANSMEMBRANE PROTEIN"/>
    <property type="match status" value="1"/>
</dbReference>
<dbReference type="InterPro" id="IPR003439">
    <property type="entry name" value="ABC_transporter-like_ATP-bd"/>
</dbReference>
<dbReference type="InterPro" id="IPR017871">
    <property type="entry name" value="ABC_transporter-like_CS"/>
</dbReference>
<evidence type="ECO:0000256" key="4">
    <source>
        <dbReference type="ARBA" id="ARBA00022741"/>
    </source>
</evidence>
<keyword evidence="3 8" id="KW-0812">Transmembrane</keyword>
<feature type="transmembrane region" description="Helical" evidence="8">
    <location>
        <begin position="144"/>
        <end position="161"/>
    </location>
</feature>
<keyword evidence="6 8" id="KW-1133">Transmembrane helix</keyword>
<comment type="subcellular location">
    <subcellularLocation>
        <location evidence="1">Cell membrane</location>
        <topology evidence="1">Multi-pass membrane protein</topology>
    </subcellularLocation>
</comment>
<keyword evidence="12" id="KW-1185">Reference proteome</keyword>
<feature type="transmembrane region" description="Helical" evidence="8">
    <location>
        <begin position="23"/>
        <end position="48"/>
    </location>
</feature>
<dbReference type="SMART" id="SM00382">
    <property type="entry name" value="AAA"/>
    <property type="match status" value="1"/>
</dbReference>
<evidence type="ECO:0000256" key="6">
    <source>
        <dbReference type="ARBA" id="ARBA00022989"/>
    </source>
</evidence>
<dbReference type="GO" id="GO:0005524">
    <property type="term" value="F:ATP binding"/>
    <property type="evidence" value="ECO:0007669"/>
    <property type="project" value="UniProtKB-KW"/>
</dbReference>
<dbReference type="SUPFAM" id="SSF90123">
    <property type="entry name" value="ABC transporter transmembrane region"/>
    <property type="match status" value="1"/>
</dbReference>
<feature type="transmembrane region" description="Helical" evidence="8">
    <location>
        <begin position="167"/>
        <end position="184"/>
    </location>
</feature>
<evidence type="ECO:0000256" key="2">
    <source>
        <dbReference type="ARBA" id="ARBA00022448"/>
    </source>
</evidence>
<dbReference type="PROSITE" id="PS00211">
    <property type="entry name" value="ABC_TRANSPORTER_1"/>
    <property type="match status" value="1"/>
</dbReference>
<organism evidence="11 12">
    <name type="scientific">Acetobacterium bakii</name>
    <dbReference type="NCBI Taxonomy" id="52689"/>
    <lineage>
        <taxon>Bacteria</taxon>
        <taxon>Bacillati</taxon>
        <taxon>Bacillota</taxon>
        <taxon>Clostridia</taxon>
        <taxon>Eubacteriales</taxon>
        <taxon>Eubacteriaceae</taxon>
        <taxon>Acetobacterium</taxon>
    </lineage>
</organism>
<dbReference type="OrthoDB" id="9762778at2"/>
<dbReference type="AlphaFoldDB" id="A0A0L6U135"/>
<evidence type="ECO:0000259" key="10">
    <source>
        <dbReference type="PROSITE" id="PS50929"/>
    </source>
</evidence>
<dbReference type="GO" id="GO:0034040">
    <property type="term" value="F:ATPase-coupled lipid transmembrane transporter activity"/>
    <property type="evidence" value="ECO:0007669"/>
    <property type="project" value="TreeGrafter"/>
</dbReference>
<feature type="domain" description="ABC transporter" evidence="9">
    <location>
        <begin position="339"/>
        <end position="572"/>
    </location>
</feature>
<evidence type="ECO:0000313" key="11">
    <source>
        <dbReference type="EMBL" id="KNZ42219.1"/>
    </source>
</evidence>
<dbReference type="InterPro" id="IPR039421">
    <property type="entry name" value="Type_1_exporter"/>
</dbReference>
<evidence type="ECO:0000259" key="9">
    <source>
        <dbReference type="PROSITE" id="PS50893"/>
    </source>
</evidence>
<sequence length="587" mass="64468">MLKTIMRVINWSGDKKSRLYKGFIYSFFHSLFVGLPIVGLTYFLNHLWLDANGLSPIDPSVVYAAILVMIVAVAGRYLFSYLRAINQDSIAYEVTAAERIDIGHVLKRVPLGFFEKNNVGELTAAITNDLSYLEMHAMKMIDNVVNGYLMVFIFIIALSFYSLTVGLIALSGVLLSGLALTWLGKKSRNNSPVHAASQETMVSAVIEYIRGIALVKAFKQQGVSAGRLKSAFAESRRINIKIEQDYVFCNCLHLFSLKLATVALVFYSAYSAVQGTMPLSTTLMILIFSFILFSHIEVISNSAHVLNMIDATMDKVAAIKNAEFIDLNGVDKPLSDYQIHFDHVSFGYDEQPVINDVSFFIPAGTTTAIVGPSGSGKTTLCNLMARFYDVNSGVITIGNTDIATLTCDSLLTNISMVFQKVYLFHDTVFNNIHFGNPTATMAEVVAAAQKACCHDFIMALPQGYHTLIGEGGSSLSGGEKQRISMARAMLKNAPIIILDEATASVDPENEHLIQQAISELTRNKTIIIIAHRLATIEKADQILVVADGSIVQRGNHQQLSQEAGLYRRFIKIRETAESWALGQGGTI</sequence>
<evidence type="ECO:0000256" key="1">
    <source>
        <dbReference type="ARBA" id="ARBA00004651"/>
    </source>
</evidence>
<dbReference type="Pfam" id="PF00005">
    <property type="entry name" value="ABC_tran"/>
    <property type="match status" value="1"/>
</dbReference>
<dbReference type="STRING" id="52689.AKG39_07505"/>
<dbReference type="EMBL" id="LGYO01000017">
    <property type="protein sequence ID" value="KNZ42219.1"/>
    <property type="molecule type" value="Genomic_DNA"/>
</dbReference>
<dbReference type="InterPro" id="IPR011527">
    <property type="entry name" value="ABC1_TM_dom"/>
</dbReference>
<dbReference type="Gene3D" id="3.40.50.300">
    <property type="entry name" value="P-loop containing nucleotide triphosphate hydrolases"/>
    <property type="match status" value="1"/>
</dbReference>